<feature type="domain" description="Ribosome maturation factor RimP N-terminal" evidence="4">
    <location>
        <begin position="21"/>
        <end position="75"/>
    </location>
</feature>
<evidence type="ECO:0000313" key="7">
    <source>
        <dbReference type="Proteomes" id="UP000019275"/>
    </source>
</evidence>
<dbReference type="HAMAP" id="MF_01077">
    <property type="entry name" value="RimP"/>
    <property type="match status" value="1"/>
</dbReference>
<reference evidence="6 7" key="1">
    <citation type="journal article" date="2014" name="Genome Announc.">
        <title>Draft Genome Sequence of the Carrageenan-Degrading Bacterium Cellulophaga sp. Strain KL-A, Isolated from Decaying Marine Algae.</title>
        <authorList>
            <person name="Shan D."/>
            <person name="Ying J."/>
            <person name="Li X."/>
            <person name="Gao Z."/>
            <person name="Wei G."/>
            <person name="Shao Z."/>
        </authorList>
    </citation>
    <scope>NUCLEOTIDE SEQUENCE [LARGE SCALE GENOMIC DNA]</scope>
    <source>
        <strain evidence="6 7">KL-A</strain>
    </source>
</reference>
<dbReference type="PANTHER" id="PTHR33867">
    <property type="entry name" value="RIBOSOME MATURATION FACTOR RIMP"/>
    <property type="match status" value="1"/>
</dbReference>
<dbReference type="Pfam" id="PF02576">
    <property type="entry name" value="RimP_N"/>
    <property type="match status" value="1"/>
</dbReference>
<evidence type="ECO:0000256" key="2">
    <source>
        <dbReference type="ARBA" id="ARBA00022517"/>
    </source>
</evidence>
<evidence type="ECO:0000256" key="1">
    <source>
        <dbReference type="ARBA" id="ARBA00022490"/>
    </source>
</evidence>
<dbReference type="EMBL" id="ARZX01000001">
    <property type="protein sequence ID" value="EWH15281.1"/>
    <property type="molecule type" value="Genomic_DNA"/>
</dbReference>
<name>A0ABN0RTQ0_9FLAO</name>
<dbReference type="Pfam" id="PF17384">
    <property type="entry name" value="DUF150_C"/>
    <property type="match status" value="1"/>
</dbReference>
<organism evidence="6 7">
    <name type="scientific">Cellulophaga geojensis KL-A</name>
    <dbReference type="NCBI Taxonomy" id="1328323"/>
    <lineage>
        <taxon>Bacteria</taxon>
        <taxon>Pseudomonadati</taxon>
        <taxon>Bacteroidota</taxon>
        <taxon>Flavobacteriia</taxon>
        <taxon>Flavobacteriales</taxon>
        <taxon>Flavobacteriaceae</taxon>
        <taxon>Cellulophaga</taxon>
    </lineage>
</organism>
<dbReference type="InterPro" id="IPR028989">
    <property type="entry name" value="RimP_N"/>
</dbReference>
<comment type="similarity">
    <text evidence="3">Belongs to the RimP family.</text>
</comment>
<dbReference type="PANTHER" id="PTHR33867:SF1">
    <property type="entry name" value="RIBOSOME MATURATION FACTOR RIMP"/>
    <property type="match status" value="1"/>
</dbReference>
<dbReference type="InterPro" id="IPR036847">
    <property type="entry name" value="RimP_C_sf"/>
</dbReference>
<feature type="domain" description="Ribosome maturation factor RimP C-terminal" evidence="5">
    <location>
        <begin position="79"/>
        <end position="154"/>
    </location>
</feature>
<dbReference type="Gene3D" id="3.30.300.70">
    <property type="entry name" value="RimP-like superfamily, N-terminal"/>
    <property type="match status" value="1"/>
</dbReference>
<comment type="caution">
    <text evidence="6">The sequence shown here is derived from an EMBL/GenBank/DDBJ whole genome shotgun (WGS) entry which is preliminary data.</text>
</comment>
<dbReference type="SUPFAM" id="SSF74942">
    <property type="entry name" value="YhbC-like, C-terminal domain"/>
    <property type="match status" value="1"/>
</dbReference>
<evidence type="ECO:0000259" key="5">
    <source>
        <dbReference type="Pfam" id="PF17384"/>
    </source>
</evidence>
<accession>A0ABN0RTQ0</accession>
<keyword evidence="7" id="KW-1185">Reference proteome</keyword>
<evidence type="ECO:0000256" key="3">
    <source>
        <dbReference type="HAMAP-Rule" id="MF_01077"/>
    </source>
</evidence>
<protein>
    <recommendedName>
        <fullName evidence="3">Ribosome maturation factor RimP</fullName>
    </recommendedName>
</protein>
<dbReference type="InterPro" id="IPR028998">
    <property type="entry name" value="RimP_C"/>
</dbReference>
<evidence type="ECO:0000313" key="6">
    <source>
        <dbReference type="EMBL" id="EWH15281.1"/>
    </source>
</evidence>
<dbReference type="Proteomes" id="UP000019275">
    <property type="component" value="Unassembled WGS sequence"/>
</dbReference>
<dbReference type="Gene3D" id="2.30.30.180">
    <property type="entry name" value="Ribosome maturation factor RimP, C-terminal domain"/>
    <property type="match status" value="1"/>
</dbReference>
<dbReference type="CDD" id="cd01734">
    <property type="entry name" value="YlxS_C"/>
    <property type="match status" value="1"/>
</dbReference>
<sequence length="154" mass="17179">MFKEQVTSLLEGALKENPSLFLIDFTITPDFKINIVLDGDNGVTLKDCVAVSRAIDHNLDREEQDFSVEVASAGASSPLVLPRQYAKNIGRKLEVKTIEGRNFEGQLTAATEETITLEWKAREQKPIGKGKVTVQKKEEILFSDIKEAKVVLKF</sequence>
<proteinExistence type="inferred from homology"/>
<evidence type="ECO:0000259" key="4">
    <source>
        <dbReference type="Pfam" id="PF02576"/>
    </source>
</evidence>
<dbReference type="NCBIfam" id="NF002531">
    <property type="entry name" value="PRK02001.1"/>
    <property type="match status" value="1"/>
</dbReference>
<comment type="subcellular location">
    <subcellularLocation>
        <location evidence="3">Cytoplasm</location>
    </subcellularLocation>
</comment>
<keyword evidence="2 3" id="KW-0690">Ribosome biogenesis</keyword>
<dbReference type="InterPro" id="IPR035956">
    <property type="entry name" value="RimP_N_sf"/>
</dbReference>
<comment type="function">
    <text evidence="3">Required for maturation of 30S ribosomal subunits.</text>
</comment>
<keyword evidence="1 3" id="KW-0963">Cytoplasm</keyword>
<gene>
    <name evidence="3" type="primary">rimP</name>
    <name evidence="6" type="ORF">KLA_01940</name>
</gene>
<dbReference type="InterPro" id="IPR003728">
    <property type="entry name" value="Ribosome_maturation_RimP"/>
</dbReference>
<dbReference type="SUPFAM" id="SSF75420">
    <property type="entry name" value="YhbC-like, N-terminal domain"/>
    <property type="match status" value="1"/>
</dbReference>
<dbReference type="RefSeq" id="WP_034643202.1">
    <property type="nucleotide sequence ID" value="NZ_ARZX01000001.1"/>
</dbReference>